<sequence length="182" mass="20181">MKGLACKRCFGEFCHFLCSKEATFYGSGHRILGSTYSSAGTVGKEKLIRPLIHNGSDGKATPAPLTSRVSRGAQYWHHSHLEFFNLFLFRVGSYPDRLPAPVSPGHKILVDTHKTQSSQSSVSEQHNVLPCWSARRPIEFLCNADLNHALLSNSYQEKFPHSDLSSRNIRSGCCGQSALFGR</sequence>
<evidence type="ECO:0000313" key="1">
    <source>
        <dbReference type="EMBL" id="CAB0018170.1"/>
    </source>
</evidence>
<gene>
    <name evidence="1" type="ORF">NTEN_LOCUS22079</name>
</gene>
<reference evidence="1 2" key="1">
    <citation type="submission" date="2020-02" db="EMBL/GenBank/DDBJ databases">
        <authorList>
            <person name="Ferguson B K."/>
        </authorList>
    </citation>
    <scope>NUCLEOTIDE SEQUENCE [LARGE SCALE GENOMIC DNA]</scope>
</reference>
<accession>A0A6H5HKU5</accession>
<dbReference type="AlphaFoldDB" id="A0A6H5HKU5"/>
<dbReference type="EMBL" id="CADCXU010032279">
    <property type="protein sequence ID" value="CAB0018170.1"/>
    <property type="molecule type" value="Genomic_DNA"/>
</dbReference>
<evidence type="ECO:0000313" key="2">
    <source>
        <dbReference type="Proteomes" id="UP000479000"/>
    </source>
</evidence>
<protein>
    <submittedName>
        <fullName evidence="1">Uncharacterized protein</fullName>
    </submittedName>
</protein>
<proteinExistence type="predicted"/>
<organism evidence="1 2">
    <name type="scientific">Nesidiocoris tenuis</name>
    <dbReference type="NCBI Taxonomy" id="355587"/>
    <lineage>
        <taxon>Eukaryota</taxon>
        <taxon>Metazoa</taxon>
        <taxon>Ecdysozoa</taxon>
        <taxon>Arthropoda</taxon>
        <taxon>Hexapoda</taxon>
        <taxon>Insecta</taxon>
        <taxon>Pterygota</taxon>
        <taxon>Neoptera</taxon>
        <taxon>Paraneoptera</taxon>
        <taxon>Hemiptera</taxon>
        <taxon>Heteroptera</taxon>
        <taxon>Panheteroptera</taxon>
        <taxon>Cimicomorpha</taxon>
        <taxon>Miridae</taxon>
        <taxon>Dicyphina</taxon>
        <taxon>Nesidiocoris</taxon>
    </lineage>
</organism>
<dbReference type="Proteomes" id="UP000479000">
    <property type="component" value="Unassembled WGS sequence"/>
</dbReference>
<name>A0A6H5HKU5_9HEMI</name>
<keyword evidence="2" id="KW-1185">Reference proteome</keyword>